<dbReference type="PIRSF" id="PIRSF005229">
    <property type="entry name" value="AOX"/>
    <property type="match status" value="1"/>
</dbReference>
<comment type="subcellular location">
    <subcellularLocation>
        <location evidence="1">Mitochondrion inner membrane</location>
    </subcellularLocation>
</comment>
<reference evidence="17" key="2">
    <citation type="journal article" date="2023" name="Science">
        <title>Genomic signatures of disease resistance in endangered staghorn corals.</title>
        <authorList>
            <person name="Vollmer S.V."/>
            <person name="Selwyn J.D."/>
            <person name="Despard B.A."/>
            <person name="Roesel C.L."/>
        </authorList>
    </citation>
    <scope>NUCLEOTIDE SEQUENCE</scope>
    <source>
        <strain evidence="17">K2</strain>
    </source>
</reference>
<dbReference type="GO" id="GO:0005743">
    <property type="term" value="C:mitochondrial inner membrane"/>
    <property type="evidence" value="ECO:0007669"/>
    <property type="project" value="UniProtKB-SubCell"/>
</dbReference>
<evidence type="ECO:0000256" key="16">
    <source>
        <dbReference type="PIRSR" id="PIRSR005229-1"/>
    </source>
</evidence>
<evidence type="ECO:0000256" key="6">
    <source>
        <dbReference type="ARBA" id="ARBA00022723"/>
    </source>
</evidence>
<dbReference type="PANTHER" id="PTHR31803:SF3">
    <property type="entry name" value="ALTERNATIVE OXIDASE"/>
    <property type="match status" value="1"/>
</dbReference>
<keyword evidence="6 16" id="KW-0479">Metal-binding</keyword>
<evidence type="ECO:0000256" key="5">
    <source>
        <dbReference type="ARBA" id="ARBA00022692"/>
    </source>
</evidence>
<evidence type="ECO:0000256" key="7">
    <source>
        <dbReference type="ARBA" id="ARBA00022792"/>
    </source>
</evidence>
<keyword evidence="7" id="KW-0999">Mitochondrion inner membrane</keyword>
<feature type="binding site" evidence="16">
    <location>
        <position position="273"/>
    </location>
    <ligand>
        <name>Fe cation</name>
        <dbReference type="ChEBI" id="CHEBI:24875"/>
        <label>2</label>
    </ligand>
</feature>
<evidence type="ECO:0000256" key="3">
    <source>
        <dbReference type="ARBA" id="ARBA00022448"/>
    </source>
</evidence>
<dbReference type="Proteomes" id="UP001249851">
    <property type="component" value="Unassembled WGS sequence"/>
</dbReference>
<feature type="binding site" evidence="16">
    <location>
        <position position="327"/>
    </location>
    <ligand>
        <name>Fe cation</name>
        <dbReference type="ChEBI" id="CHEBI:24875"/>
        <label>2</label>
    </ligand>
</feature>
<comment type="cofactor">
    <cofactor evidence="16">
        <name>Fe cation</name>
        <dbReference type="ChEBI" id="CHEBI:24875"/>
    </cofactor>
    <text evidence="16">Binds 2 iron ions per subunit.</text>
</comment>
<feature type="binding site" evidence="16">
    <location>
        <position position="207"/>
    </location>
    <ligand>
        <name>Fe cation</name>
        <dbReference type="ChEBI" id="CHEBI:24875"/>
        <label>1</label>
    </ligand>
</feature>
<keyword evidence="8" id="KW-0809">Transit peptide</keyword>
<dbReference type="GO" id="GO:0046872">
    <property type="term" value="F:metal ion binding"/>
    <property type="evidence" value="ECO:0007669"/>
    <property type="project" value="UniProtKB-KW"/>
</dbReference>
<dbReference type="Pfam" id="PF01786">
    <property type="entry name" value="AOX"/>
    <property type="match status" value="1"/>
</dbReference>
<keyword evidence="12 16" id="KW-0408">Iron</keyword>
<evidence type="ECO:0000256" key="10">
    <source>
        <dbReference type="ARBA" id="ARBA00022989"/>
    </source>
</evidence>
<dbReference type="AlphaFoldDB" id="A0AAD9QJP2"/>
<sequence>MTAPGLQSLTSSFRTIKHFLPWMKQLDVVSTDRSLLKLVKGGILPSQKTGVSLISTNAPQKDSADAQPVTQHKSHDTIQLKGIHIDHFGKRGSTRGSEEYRMPHPVWSDEDVHKVEVTHEKPAKFVDKLAYKSVKALRGGYDILSLYHFVELDENRWLNRIIMLETIAGVPGMIAAMTRHFHALRRLKRDNGWIHTLLEEAENERIHLMTALELKQPGIIFRGAILFAQGTIYLLHRIQAKQGYCINRVFVNLFFLAYLISPKFCHRFVGYLEEEAVKTYTHCLECIDSGKLPLWKNQLAPKIAINYWQLPQGSTMRDVILAIRADEAHHRVVNHTLSTLPLCSPNPFLPGEKKL</sequence>
<dbReference type="EMBL" id="JARQWQ010000030">
    <property type="protein sequence ID" value="KAK2562146.1"/>
    <property type="molecule type" value="Genomic_DNA"/>
</dbReference>
<dbReference type="Gene3D" id="1.20.1260.140">
    <property type="entry name" value="Alternative oxidase"/>
    <property type="match status" value="2"/>
</dbReference>
<comment type="caution">
    <text evidence="17">The sequence shown here is derived from an EMBL/GenBank/DDBJ whole genome shotgun (WGS) entry which is preliminary data.</text>
</comment>
<dbReference type="InterPro" id="IPR038659">
    <property type="entry name" value="AOX_sf"/>
</dbReference>
<comment type="function">
    <text evidence="15">Catalyzes cyanide-resistant oxygen consumption. May increase respiration when the cytochrome respiratory pathway is restricted, or in response to low temperatures.</text>
</comment>
<keyword evidence="4" id="KW-0679">Respiratory chain</keyword>
<feature type="binding site" evidence="16">
    <location>
        <position position="165"/>
    </location>
    <ligand>
        <name>Fe cation</name>
        <dbReference type="ChEBI" id="CHEBI:24875"/>
        <label>1</label>
    </ligand>
</feature>
<proteinExistence type="inferred from homology"/>
<feature type="binding site" evidence="16">
    <location>
        <position position="204"/>
    </location>
    <ligand>
        <name>Fe cation</name>
        <dbReference type="ChEBI" id="CHEBI:24875"/>
        <label>1</label>
    </ligand>
</feature>
<feature type="binding site" evidence="16">
    <location>
        <position position="204"/>
    </location>
    <ligand>
        <name>Fe cation</name>
        <dbReference type="ChEBI" id="CHEBI:24875"/>
        <label>2</label>
    </ligand>
</feature>
<name>A0AAD9QJP2_ACRCE</name>
<accession>A0AAD9QJP2</accession>
<keyword evidence="5" id="KW-0812">Transmembrane</keyword>
<keyword evidence="10" id="KW-1133">Transmembrane helix</keyword>
<keyword evidence="18" id="KW-1185">Reference proteome</keyword>
<evidence type="ECO:0000256" key="14">
    <source>
        <dbReference type="ARBA" id="ARBA00023136"/>
    </source>
</evidence>
<dbReference type="GO" id="GO:0009916">
    <property type="term" value="F:alternative oxidase activity"/>
    <property type="evidence" value="ECO:0007669"/>
    <property type="project" value="InterPro"/>
</dbReference>
<evidence type="ECO:0000256" key="1">
    <source>
        <dbReference type="ARBA" id="ARBA00004273"/>
    </source>
</evidence>
<dbReference type="GO" id="GO:0010230">
    <property type="term" value="P:alternative respiration"/>
    <property type="evidence" value="ECO:0007669"/>
    <property type="project" value="TreeGrafter"/>
</dbReference>
<evidence type="ECO:0000256" key="2">
    <source>
        <dbReference type="ARBA" id="ARBA00008388"/>
    </source>
</evidence>
<evidence type="ECO:0000256" key="11">
    <source>
        <dbReference type="ARBA" id="ARBA00023002"/>
    </source>
</evidence>
<feature type="binding site" evidence="16">
    <location>
        <position position="327"/>
    </location>
    <ligand>
        <name>Fe cation</name>
        <dbReference type="ChEBI" id="CHEBI:24875"/>
        <label>1</label>
    </ligand>
</feature>
<dbReference type="FunFam" id="1.20.1260.140:FF:000002">
    <property type="entry name" value="Alternative oxidase"/>
    <property type="match status" value="1"/>
</dbReference>
<gene>
    <name evidence="17" type="ORF">P5673_014911</name>
</gene>
<keyword evidence="13" id="KW-0496">Mitochondrion</keyword>
<dbReference type="InterPro" id="IPR002680">
    <property type="entry name" value="AOX"/>
</dbReference>
<evidence type="ECO:0000313" key="18">
    <source>
        <dbReference type="Proteomes" id="UP001249851"/>
    </source>
</evidence>
<dbReference type="PANTHER" id="PTHR31803">
    <property type="entry name" value="ALTERNATIVE OXIDASE"/>
    <property type="match status" value="1"/>
</dbReference>
<keyword evidence="11" id="KW-0560">Oxidoreductase</keyword>
<evidence type="ECO:0000256" key="12">
    <source>
        <dbReference type="ARBA" id="ARBA00023004"/>
    </source>
</evidence>
<keyword evidence="14" id="KW-0472">Membrane</keyword>
<keyword evidence="9" id="KW-0249">Electron transport</keyword>
<evidence type="ECO:0000256" key="13">
    <source>
        <dbReference type="ARBA" id="ARBA00023128"/>
    </source>
</evidence>
<evidence type="ECO:0000256" key="9">
    <source>
        <dbReference type="ARBA" id="ARBA00022982"/>
    </source>
</evidence>
<comment type="similarity">
    <text evidence="2">Belongs to the alternative oxidase family.</text>
</comment>
<evidence type="ECO:0000313" key="17">
    <source>
        <dbReference type="EMBL" id="KAK2562146.1"/>
    </source>
</evidence>
<organism evidence="17 18">
    <name type="scientific">Acropora cervicornis</name>
    <name type="common">Staghorn coral</name>
    <dbReference type="NCBI Taxonomy" id="6130"/>
    <lineage>
        <taxon>Eukaryota</taxon>
        <taxon>Metazoa</taxon>
        <taxon>Cnidaria</taxon>
        <taxon>Anthozoa</taxon>
        <taxon>Hexacorallia</taxon>
        <taxon>Scleractinia</taxon>
        <taxon>Astrocoeniina</taxon>
        <taxon>Acroporidae</taxon>
        <taxon>Acropora</taxon>
    </lineage>
</organism>
<evidence type="ECO:0000256" key="15">
    <source>
        <dbReference type="ARBA" id="ARBA00025285"/>
    </source>
</evidence>
<dbReference type="CDD" id="cd01053">
    <property type="entry name" value="AOX"/>
    <property type="match status" value="1"/>
</dbReference>
<feature type="binding site" evidence="16">
    <location>
        <position position="330"/>
    </location>
    <ligand>
        <name>Fe cation</name>
        <dbReference type="ChEBI" id="CHEBI:24875"/>
        <label>2</label>
    </ligand>
</feature>
<evidence type="ECO:0000256" key="8">
    <source>
        <dbReference type="ARBA" id="ARBA00022946"/>
    </source>
</evidence>
<reference evidence="17" key="1">
    <citation type="journal article" date="2023" name="G3 (Bethesda)">
        <title>Whole genome assembly and annotation of the endangered Caribbean coral Acropora cervicornis.</title>
        <authorList>
            <person name="Selwyn J.D."/>
            <person name="Vollmer S.V."/>
        </authorList>
    </citation>
    <scope>NUCLEOTIDE SEQUENCE</scope>
    <source>
        <tissue evidence="17">Whole Organism</tissue>
    </source>
</reference>
<evidence type="ECO:0000256" key="4">
    <source>
        <dbReference type="ARBA" id="ARBA00022660"/>
    </source>
</evidence>
<protein>
    <submittedName>
        <fullName evidence="17">Alternative oxidase</fullName>
    </submittedName>
</protein>
<keyword evidence="3" id="KW-0813">Transport</keyword>